<feature type="transmembrane region" description="Helical" evidence="1">
    <location>
        <begin position="164"/>
        <end position="182"/>
    </location>
</feature>
<dbReference type="Pfam" id="PF13559">
    <property type="entry name" value="DUF4129"/>
    <property type="match status" value="1"/>
</dbReference>
<dbReference type="SUPFAM" id="SSF54001">
    <property type="entry name" value="Cysteine proteinases"/>
    <property type="match status" value="1"/>
</dbReference>
<evidence type="ECO:0000259" key="2">
    <source>
        <dbReference type="SMART" id="SM00460"/>
    </source>
</evidence>
<sequence>MKKARAPDHLERASVPWLLACAVSTAAPHTEHLPLWLSAIIGVALLLRTGLWLKNRPLPARWLLALVVVATTAGVYIEYRTLFGRDSGVALLTLFMALKPMEMNRRRDAVVIIMLGFFLLLTHYFYSQSIPTGLWLIASVTLLTATLIRLFGGPQPPVVIARHAAQLLLQALPFMLVLFLLFPRVSGPLWGLPQDAHSSRSGLPENIAPGSISELILNGAIAFRIRFTGTPPANSVLYWRGPVMDEFDGRAWKPAFLGRMASPQIEARGESIAYELTLEPHNQRWLLALDAPLELPQNATLSMRMQALAREPVRLRSRFTLRSSTDYRAGLEETQQILSASLQLPAKGNPRARTLAAGWQQKHSNPQAIAAEAQLLFRQENFVYTLNPPLLGENSIDQFLFETKSGFCEHYASTFVFLMRAAGVPARIVAGYQGGEFNPIDGYVVVRQSDAHAWAEIWIAGRGWVRVDPTAAIAPSRVEQGIAAALPEGETLPVMARIDLDWLRQLRFRWEAINNTWNQWVLGYNPDRQRELLSRFGLGDIDWRGMTALLSALCGLALLGITVWTLWQRPRTDAAHRAWQRFCKQLAKRGAPRREAWEGPLAYASRVASVRPDYGDIVHRAARCYAKARYGNADGASMPALREAVRQLPNRWRFF</sequence>
<protein>
    <submittedName>
        <fullName evidence="3">DUF3488 domain-containing transglutaminase family protein</fullName>
    </submittedName>
</protein>
<dbReference type="PANTHER" id="PTHR42736">
    <property type="entry name" value="PROTEIN-GLUTAMINE GAMMA-GLUTAMYLTRANSFERASE"/>
    <property type="match status" value="1"/>
</dbReference>
<keyword evidence="1" id="KW-1133">Transmembrane helix</keyword>
<dbReference type="Pfam" id="PF11992">
    <property type="entry name" value="TgpA_N"/>
    <property type="match status" value="1"/>
</dbReference>
<keyword evidence="1" id="KW-0812">Transmembrane</keyword>
<feature type="transmembrane region" description="Helical" evidence="1">
    <location>
        <begin position="132"/>
        <end position="152"/>
    </location>
</feature>
<accession>A0A9D7JZH6</accession>
<keyword evidence="1" id="KW-0472">Membrane</keyword>
<evidence type="ECO:0000313" key="4">
    <source>
        <dbReference type="Proteomes" id="UP000886689"/>
    </source>
</evidence>
<dbReference type="AlphaFoldDB" id="A0A9D7JZH6"/>
<organism evidence="3 4">
    <name type="scientific">Candidatus Proximibacter danicus</name>
    <dbReference type="NCBI Taxonomy" id="2954365"/>
    <lineage>
        <taxon>Bacteria</taxon>
        <taxon>Pseudomonadati</taxon>
        <taxon>Pseudomonadota</taxon>
        <taxon>Betaproteobacteria</taxon>
        <taxon>Candidatus Proximibacter</taxon>
    </lineage>
</organism>
<evidence type="ECO:0000256" key="1">
    <source>
        <dbReference type="SAM" id="Phobius"/>
    </source>
</evidence>
<dbReference type="Gene3D" id="3.10.620.30">
    <property type="match status" value="1"/>
</dbReference>
<dbReference type="InterPro" id="IPR052901">
    <property type="entry name" value="Bact_TGase-like"/>
</dbReference>
<name>A0A9D7JZH6_9PROT</name>
<feature type="transmembrane region" description="Helical" evidence="1">
    <location>
        <begin position="60"/>
        <end position="76"/>
    </location>
</feature>
<dbReference type="Proteomes" id="UP000886689">
    <property type="component" value="Unassembled WGS sequence"/>
</dbReference>
<dbReference type="InterPro" id="IPR025403">
    <property type="entry name" value="TgpA-like_C"/>
</dbReference>
<feature type="transmembrane region" description="Helical" evidence="1">
    <location>
        <begin position="543"/>
        <end position="567"/>
    </location>
</feature>
<dbReference type="InterPro" id="IPR021878">
    <property type="entry name" value="TgpA_N"/>
</dbReference>
<evidence type="ECO:0000313" key="3">
    <source>
        <dbReference type="EMBL" id="MBK8523615.1"/>
    </source>
</evidence>
<proteinExistence type="predicted"/>
<dbReference type="InterPro" id="IPR038765">
    <property type="entry name" value="Papain-like_cys_pep_sf"/>
</dbReference>
<dbReference type="SMART" id="SM00460">
    <property type="entry name" value="TGc"/>
    <property type="match status" value="1"/>
</dbReference>
<feature type="domain" description="Transglutaminase-like" evidence="2">
    <location>
        <begin position="400"/>
        <end position="471"/>
    </location>
</feature>
<dbReference type="InterPro" id="IPR002931">
    <property type="entry name" value="Transglutaminase-like"/>
</dbReference>
<reference evidence="3" key="1">
    <citation type="submission" date="2020-10" db="EMBL/GenBank/DDBJ databases">
        <title>Connecting structure to function with the recovery of over 1000 high-quality activated sludge metagenome-assembled genomes encoding full-length rRNA genes using long-read sequencing.</title>
        <authorList>
            <person name="Singleton C.M."/>
            <person name="Petriglieri F."/>
            <person name="Kristensen J.M."/>
            <person name="Kirkegaard R.H."/>
            <person name="Michaelsen T.Y."/>
            <person name="Andersen M.H."/>
            <person name="Karst S.M."/>
            <person name="Dueholm M.S."/>
            <person name="Nielsen P.H."/>
            <person name="Albertsen M."/>
        </authorList>
    </citation>
    <scope>NUCLEOTIDE SEQUENCE</scope>
    <source>
        <strain evidence="3">Hirt_18-Q3-R61-65_BATAC.395</strain>
    </source>
</reference>
<dbReference type="Pfam" id="PF01841">
    <property type="entry name" value="Transglut_core"/>
    <property type="match status" value="1"/>
</dbReference>
<comment type="caution">
    <text evidence="3">The sequence shown here is derived from an EMBL/GenBank/DDBJ whole genome shotgun (WGS) entry which is preliminary data.</text>
</comment>
<dbReference type="EMBL" id="JADJUC010000004">
    <property type="protein sequence ID" value="MBK8523615.1"/>
    <property type="molecule type" value="Genomic_DNA"/>
</dbReference>
<dbReference type="PANTHER" id="PTHR42736:SF1">
    <property type="entry name" value="PROTEIN-GLUTAMINE GAMMA-GLUTAMYLTRANSFERASE"/>
    <property type="match status" value="1"/>
</dbReference>
<feature type="transmembrane region" description="Helical" evidence="1">
    <location>
        <begin position="110"/>
        <end position="126"/>
    </location>
</feature>
<feature type="transmembrane region" description="Helical" evidence="1">
    <location>
        <begin position="36"/>
        <end position="53"/>
    </location>
</feature>
<gene>
    <name evidence="3" type="ORF">IPL58_05515</name>
</gene>